<organism evidence="2 3">
    <name type="scientific">Boseongicola aestuarii</name>
    <dbReference type="NCBI Taxonomy" id="1470561"/>
    <lineage>
        <taxon>Bacteria</taxon>
        <taxon>Pseudomonadati</taxon>
        <taxon>Pseudomonadota</taxon>
        <taxon>Alphaproteobacteria</taxon>
        <taxon>Rhodobacterales</taxon>
        <taxon>Paracoccaceae</taxon>
        <taxon>Boseongicola</taxon>
    </lineage>
</organism>
<feature type="region of interest" description="Disordered" evidence="1">
    <location>
        <begin position="182"/>
        <end position="202"/>
    </location>
</feature>
<dbReference type="Proteomes" id="UP000201838">
    <property type="component" value="Unassembled WGS sequence"/>
</dbReference>
<dbReference type="EMBL" id="FXXQ01000051">
    <property type="protein sequence ID" value="SMX25904.1"/>
    <property type="molecule type" value="Genomic_DNA"/>
</dbReference>
<evidence type="ECO:0000313" key="2">
    <source>
        <dbReference type="EMBL" id="SMX25904.1"/>
    </source>
</evidence>
<evidence type="ECO:0000313" key="3">
    <source>
        <dbReference type="Proteomes" id="UP000201838"/>
    </source>
</evidence>
<name>A0A238J7P6_9RHOB</name>
<protein>
    <submittedName>
        <fullName evidence="2">Uncharacterized protein</fullName>
    </submittedName>
</protein>
<sequence>MSWCQPIPGLIKDLPGEGRGDGMAPVYPAAPASPFCSLVLQLLLHIIPDVRINDGGVLPLKDLALVPDTPRINGVGQNVMDMPPIKGTAAALSSARSNPLFSSKPHAVCHVAHRPHGAKLLIESVKRADGLCFWLKDLQGASVRLISHGNITSHPEALLLGGGDLVPNALGRHFSLKLRKAQEHVEGQPSHTGGSIEGLGNGDERGTGCIQLINDLSEVGKGAGQAIDLIDNNAIHPTFVNSKKKPLQGRALQCPT</sequence>
<accession>A0A238J7P6</accession>
<proteinExistence type="predicted"/>
<reference evidence="2 3" key="1">
    <citation type="submission" date="2017-05" db="EMBL/GenBank/DDBJ databases">
        <authorList>
            <person name="Song R."/>
            <person name="Chenine A.L."/>
            <person name="Ruprecht R.M."/>
        </authorList>
    </citation>
    <scope>NUCLEOTIDE SEQUENCE [LARGE SCALE GENOMIC DNA]</scope>
    <source>
        <strain evidence="2 3">CECT 8489</strain>
    </source>
</reference>
<dbReference type="AlphaFoldDB" id="A0A238J7P6"/>
<evidence type="ECO:0000256" key="1">
    <source>
        <dbReference type="SAM" id="MobiDB-lite"/>
    </source>
</evidence>
<gene>
    <name evidence="2" type="ORF">BOA8489_04049</name>
</gene>
<keyword evidence="3" id="KW-1185">Reference proteome</keyword>